<dbReference type="SUPFAM" id="SSF51556">
    <property type="entry name" value="Metallo-dependent hydrolases"/>
    <property type="match status" value="1"/>
</dbReference>
<dbReference type="RefSeq" id="WP_136724138.1">
    <property type="nucleotide sequence ID" value="NZ_SUMC01000011.1"/>
</dbReference>
<dbReference type="GO" id="GO:0006145">
    <property type="term" value="P:purine nucleobase catabolic process"/>
    <property type="evidence" value="ECO:0007669"/>
    <property type="project" value="TreeGrafter"/>
</dbReference>
<dbReference type="PANTHER" id="PTHR43668:SF4">
    <property type="entry name" value="ALLANTOINASE"/>
    <property type="match status" value="1"/>
</dbReference>
<evidence type="ECO:0000256" key="1">
    <source>
        <dbReference type="ARBA" id="ARBA00001947"/>
    </source>
</evidence>
<dbReference type="OrthoDB" id="9775759at2"/>
<dbReference type="InterPro" id="IPR032466">
    <property type="entry name" value="Metal_Hydrolase"/>
</dbReference>
<evidence type="ECO:0000259" key="6">
    <source>
        <dbReference type="Pfam" id="PF01979"/>
    </source>
</evidence>
<evidence type="ECO:0000256" key="2">
    <source>
        <dbReference type="ARBA" id="ARBA00002368"/>
    </source>
</evidence>
<sequence>MPEPVRVTGGKHAGPAERPYDLVLTDVRAVTPAGVIHGGVAVRDGVLLRFLSAEERPRAARTVDGGGRYLLPGLIDSHVHFRTPGLTYKEDWEHGSRAAAAGGVTTVIDMPNTLPPLLDPADAARKAAMVQGRSLVDYRFHLGVAGDDPSPLLDATPREATSVKVFLAGHHTAPTVVRDPASLTRIFGYARESGLRVVLHAEDDGVFELLDSWTGAPGRYLDYERVRPRSGAIVAVAKVLELVRRHGTAVHVLHVSTAEEADLLAAAAHAGLPVTFEVTPHHLSFTAADSARIGARARLSPAIRHERDQRRLWEAVLAGQAATIGSDHAPHTREEKLRPVADAPPGLPGVQEMLPAVFTGMRRHAPWQSPGTHLELIARLLAANPADLFGIDGRKGRLLPGRDADFVLFDADTPWMVTGAAMHSKCGWSAYEGWTMAGQVRLTVRRGQIIYDADAPGTFGPPDGRWLDAARPATPAHPTRGAVR</sequence>
<dbReference type="InterPro" id="IPR011059">
    <property type="entry name" value="Metal-dep_hydrolase_composite"/>
</dbReference>
<gene>
    <name evidence="7" type="ORF">FCI23_14465</name>
</gene>
<organism evidence="7 8">
    <name type="scientific">Actinacidiphila oryziradicis</name>
    <dbReference type="NCBI Taxonomy" id="2571141"/>
    <lineage>
        <taxon>Bacteria</taxon>
        <taxon>Bacillati</taxon>
        <taxon>Actinomycetota</taxon>
        <taxon>Actinomycetes</taxon>
        <taxon>Kitasatosporales</taxon>
        <taxon>Streptomycetaceae</taxon>
        <taxon>Actinacidiphila</taxon>
    </lineage>
</organism>
<dbReference type="NCBIfam" id="TIGR00857">
    <property type="entry name" value="pyrC_multi"/>
    <property type="match status" value="1"/>
</dbReference>
<comment type="function">
    <text evidence="2">Catalyzes the reversible cyclization of carbamoyl aspartate to dihydroorotate.</text>
</comment>
<evidence type="ECO:0000256" key="4">
    <source>
        <dbReference type="ARBA" id="ARBA00022723"/>
    </source>
</evidence>
<keyword evidence="5" id="KW-0378">Hydrolase</keyword>
<dbReference type="GO" id="GO:0046872">
    <property type="term" value="F:metal ion binding"/>
    <property type="evidence" value="ECO:0007669"/>
    <property type="project" value="UniProtKB-KW"/>
</dbReference>
<dbReference type="PROSITE" id="PS00483">
    <property type="entry name" value="DIHYDROOROTASE_2"/>
    <property type="match status" value="1"/>
</dbReference>
<keyword evidence="8" id="KW-1185">Reference proteome</keyword>
<accession>A0A4V5N065</accession>
<dbReference type="InterPro" id="IPR006680">
    <property type="entry name" value="Amidohydro-rel"/>
</dbReference>
<evidence type="ECO:0000256" key="3">
    <source>
        <dbReference type="ARBA" id="ARBA00010286"/>
    </source>
</evidence>
<dbReference type="GO" id="GO:0004038">
    <property type="term" value="F:allantoinase activity"/>
    <property type="evidence" value="ECO:0007669"/>
    <property type="project" value="TreeGrafter"/>
</dbReference>
<dbReference type="GO" id="GO:0005737">
    <property type="term" value="C:cytoplasm"/>
    <property type="evidence" value="ECO:0007669"/>
    <property type="project" value="TreeGrafter"/>
</dbReference>
<evidence type="ECO:0000256" key="5">
    <source>
        <dbReference type="ARBA" id="ARBA00022801"/>
    </source>
</evidence>
<protein>
    <submittedName>
        <fullName evidence="7">Dihydroorotase</fullName>
    </submittedName>
</protein>
<dbReference type="PANTHER" id="PTHR43668">
    <property type="entry name" value="ALLANTOINASE"/>
    <property type="match status" value="1"/>
</dbReference>
<comment type="similarity">
    <text evidence="3">Belongs to the metallo-dependent hydrolases superfamily. DHOase family. Class I DHOase subfamily.</text>
</comment>
<comment type="caution">
    <text evidence="7">The sequence shown here is derived from an EMBL/GenBank/DDBJ whole genome shotgun (WGS) entry which is preliminary data.</text>
</comment>
<dbReference type="EMBL" id="SUMC01000011">
    <property type="protein sequence ID" value="TKA10829.1"/>
    <property type="molecule type" value="Genomic_DNA"/>
</dbReference>
<dbReference type="SUPFAM" id="SSF51338">
    <property type="entry name" value="Composite domain of metallo-dependent hydrolases"/>
    <property type="match status" value="1"/>
</dbReference>
<dbReference type="PROSITE" id="PS00482">
    <property type="entry name" value="DIHYDROOROTASE_1"/>
    <property type="match status" value="1"/>
</dbReference>
<name>A0A4V5N065_9ACTN</name>
<feature type="domain" description="Amidohydrolase-related" evidence="6">
    <location>
        <begin position="69"/>
        <end position="449"/>
    </location>
</feature>
<keyword evidence="4" id="KW-0479">Metal-binding</keyword>
<evidence type="ECO:0000313" key="8">
    <source>
        <dbReference type="Proteomes" id="UP000305778"/>
    </source>
</evidence>
<dbReference type="AlphaFoldDB" id="A0A4V5N065"/>
<evidence type="ECO:0000313" key="7">
    <source>
        <dbReference type="EMBL" id="TKA10829.1"/>
    </source>
</evidence>
<reference evidence="7 8" key="1">
    <citation type="submission" date="2019-04" db="EMBL/GenBank/DDBJ databases">
        <title>Streptomyces oryziradicis sp. nov., a novel actinomycete isolated from rhizosphere soil of rice (Oryza sativa L.).</title>
        <authorList>
            <person name="Li C."/>
        </authorList>
    </citation>
    <scope>NUCLEOTIDE SEQUENCE [LARGE SCALE GENOMIC DNA]</scope>
    <source>
        <strain evidence="7 8">NEAU-C40</strain>
    </source>
</reference>
<dbReference type="Pfam" id="PF01979">
    <property type="entry name" value="Amidohydro_1"/>
    <property type="match status" value="1"/>
</dbReference>
<comment type="cofactor">
    <cofactor evidence="1">
        <name>Zn(2+)</name>
        <dbReference type="ChEBI" id="CHEBI:29105"/>
    </cofactor>
</comment>
<proteinExistence type="inferred from homology"/>
<dbReference type="Gene3D" id="2.30.40.10">
    <property type="entry name" value="Urease, subunit C, domain 1"/>
    <property type="match status" value="1"/>
</dbReference>
<dbReference type="Proteomes" id="UP000305778">
    <property type="component" value="Unassembled WGS sequence"/>
</dbReference>
<dbReference type="InterPro" id="IPR050138">
    <property type="entry name" value="DHOase/Allantoinase_Hydrolase"/>
</dbReference>
<dbReference type="Gene3D" id="3.20.20.140">
    <property type="entry name" value="Metal-dependent hydrolases"/>
    <property type="match status" value="1"/>
</dbReference>
<dbReference type="InterPro" id="IPR002195">
    <property type="entry name" value="Dihydroorotase_CS"/>
</dbReference>